<evidence type="ECO:0000259" key="4">
    <source>
        <dbReference type="Pfam" id="PF10531"/>
    </source>
</evidence>
<keyword evidence="2" id="KW-0812">Transmembrane</keyword>
<feature type="domain" description="Soluble ligand binding" evidence="4">
    <location>
        <begin position="268"/>
        <end position="313"/>
    </location>
</feature>
<dbReference type="Gene3D" id="3.10.560.10">
    <property type="entry name" value="Outer membrane lipoprotein wza domain like"/>
    <property type="match status" value="6"/>
</dbReference>
<dbReference type="InterPro" id="IPR003715">
    <property type="entry name" value="Poly_export_N"/>
</dbReference>
<evidence type="ECO:0000256" key="2">
    <source>
        <dbReference type="SAM" id="Phobius"/>
    </source>
</evidence>
<feature type="domain" description="Polysaccharide export protein N-terminal" evidence="3">
    <location>
        <begin position="178"/>
        <end position="242"/>
    </location>
</feature>
<feature type="domain" description="Soluble ligand binding" evidence="4">
    <location>
        <begin position="352"/>
        <end position="396"/>
    </location>
</feature>
<keyword evidence="2" id="KW-1133">Transmembrane helix</keyword>
<feature type="domain" description="Soluble ligand binding" evidence="4">
    <location>
        <begin position="630"/>
        <end position="677"/>
    </location>
</feature>
<feature type="domain" description="Soluble ligand binding" evidence="4">
    <location>
        <begin position="543"/>
        <end position="576"/>
    </location>
</feature>
<evidence type="ECO:0000256" key="1">
    <source>
        <dbReference type="ARBA" id="ARBA00022729"/>
    </source>
</evidence>
<dbReference type="PANTHER" id="PTHR33619">
    <property type="entry name" value="POLYSACCHARIDE EXPORT PROTEIN GFCE-RELATED"/>
    <property type="match status" value="1"/>
</dbReference>
<dbReference type="EMBL" id="CP002961">
    <property type="protein sequence ID" value="AFK05083.1"/>
    <property type="molecule type" value="Genomic_DNA"/>
</dbReference>
<accession>A0ABN4ARH3</accession>
<keyword evidence="2" id="KW-0472">Membrane</keyword>
<dbReference type="Pfam" id="PF02563">
    <property type="entry name" value="Poly_export"/>
    <property type="match status" value="1"/>
</dbReference>
<name>A0ABN4ARH3_EMTOG</name>
<dbReference type="PANTHER" id="PTHR33619:SF3">
    <property type="entry name" value="POLYSACCHARIDE EXPORT PROTEIN GFCE-RELATED"/>
    <property type="match status" value="1"/>
</dbReference>
<evidence type="ECO:0000259" key="3">
    <source>
        <dbReference type="Pfam" id="PF02563"/>
    </source>
</evidence>
<keyword evidence="6" id="KW-1185">Reference proteome</keyword>
<dbReference type="InterPro" id="IPR019554">
    <property type="entry name" value="Soluble_ligand-bd"/>
</dbReference>
<proteinExistence type="predicted"/>
<evidence type="ECO:0000313" key="5">
    <source>
        <dbReference type="EMBL" id="AFK05083.1"/>
    </source>
</evidence>
<dbReference type="Pfam" id="PF10531">
    <property type="entry name" value="SLBB"/>
    <property type="match status" value="4"/>
</dbReference>
<reference evidence="5 6" key="1">
    <citation type="submission" date="2011-07" db="EMBL/GenBank/DDBJ databases">
        <title>The complete genome of chromosome of Emticicia oligotrophica DSM 17448.</title>
        <authorList>
            <consortium name="US DOE Joint Genome Institute (JGI-PGF)"/>
            <person name="Lucas S."/>
            <person name="Han J."/>
            <person name="Lapidus A."/>
            <person name="Bruce D."/>
            <person name="Goodwin L."/>
            <person name="Pitluck S."/>
            <person name="Peters L."/>
            <person name="Kyrpides N."/>
            <person name="Mavromatis K."/>
            <person name="Ivanova N."/>
            <person name="Ovchinnikova G."/>
            <person name="Teshima H."/>
            <person name="Detter J.C."/>
            <person name="Tapia R."/>
            <person name="Han C."/>
            <person name="Land M."/>
            <person name="Hauser L."/>
            <person name="Markowitz V."/>
            <person name="Cheng J.-F."/>
            <person name="Hugenholtz P."/>
            <person name="Woyke T."/>
            <person name="Wu D."/>
            <person name="Tindall B."/>
            <person name="Pomrenke H."/>
            <person name="Brambilla E."/>
            <person name="Klenk H.-P."/>
            <person name="Eisen J.A."/>
        </authorList>
    </citation>
    <scope>NUCLEOTIDE SEQUENCE [LARGE SCALE GENOMIC DNA]</scope>
    <source>
        <strain evidence="5 6">DSM 17448</strain>
    </source>
</reference>
<evidence type="ECO:0000313" key="6">
    <source>
        <dbReference type="Proteomes" id="UP000002875"/>
    </source>
</evidence>
<sequence length="860" mass="95855">MKQQQNKKSCVTLHNFFVKRNNKRGSHLTNNVIDMKLSKNSFQHFFFKFTLFILIFSKSFAQNPVATPTGPTAIPTTLPANIPAANQTNNGVPAQQTANMPLPAKNRVLQTNDPNAVRNVQLNQADQRAVNKEDSLRLIREQEAEQDAAKATLRRRIFGYNLFNTVKFDPTPAINIATPSNYVLGPNDQLLIDVYGYSQVMYKPIITADGYITIEKVGLIYVAGSTIEQAKERIRSRLSKIFIGLNPYSGYPANTFLNVSLGNIRSIKVTVTGEVIAPGTYTLSSLSTVQNALYACGGPNEVGTYRKINVIRNNRIISTFDIYELLMSGFSKSNIILQDQDIIQVLPYSTRIAVKGNTKREGLFELLPEEKLTNLIEYAGGFAPYAYRHRLKVYRNTPRERKILDVMESEFNTFSMQSGDSVVIERVLERFENMVAVNGAIFRPGEYSLESSPTLTQLIKSAEGLKGEALTGRITVIRTRDDMIIENISVNYDDIIKGKASDIALKREDIITIPSIFDLTEPAYVRIQGALNNPIAEDGIEMPFLRNMTIEDVIVKAGGLSEAASLARVEVVRRKRNVDPTSANAQISDTYTFSISSDLKVDQTGNKFVLYPFDEIFIRRSPNYIKQTFVEIQGEVIYPATYGIKSKTEKISDLIERAGGLSPQAYLEGATLVRQIQLSEIELAQRRKAITEITNSVKGNQAVQVEDVNATTVSSIGINLTKIMQNPGSDEDMILQDGDIIRIPKRLETVRVQGEVLYPTTVKYLDSKNFINYISNAGGFTKKSLRSKSYILYANGSVDRTRRVLFVNLYPKVEPGSEIIIPQKTVTAQQQIAQVQGLFATIAGTITTLVSVLAIFQLTK</sequence>
<dbReference type="Proteomes" id="UP000002875">
    <property type="component" value="Chromosome"/>
</dbReference>
<feature type="transmembrane region" description="Helical" evidence="2">
    <location>
        <begin position="837"/>
        <end position="856"/>
    </location>
</feature>
<keyword evidence="1" id="KW-0732">Signal</keyword>
<protein>
    <submittedName>
        <fullName evidence="5">Soluble ligand binding domain-containing protein</fullName>
    </submittedName>
</protein>
<gene>
    <name evidence="5" type="ordered locus">Emtol_3957</name>
</gene>
<organism evidence="5 6">
    <name type="scientific">Emticicia oligotrophica (strain DSM 17448 / CIP 109782 / MTCC 6937 / GPTSA100-15)</name>
    <dbReference type="NCBI Taxonomy" id="929562"/>
    <lineage>
        <taxon>Bacteria</taxon>
        <taxon>Pseudomonadati</taxon>
        <taxon>Bacteroidota</taxon>
        <taxon>Cytophagia</taxon>
        <taxon>Cytophagales</taxon>
        <taxon>Leadbetterellaceae</taxon>
        <taxon>Emticicia</taxon>
    </lineage>
</organism>
<dbReference type="InterPro" id="IPR049712">
    <property type="entry name" value="Poly_export"/>
</dbReference>